<dbReference type="PANTHER" id="PTHR36302">
    <property type="entry name" value="BLR7088 PROTEIN"/>
    <property type="match status" value="1"/>
</dbReference>
<evidence type="ECO:0000313" key="3">
    <source>
        <dbReference type="Proteomes" id="UP000433050"/>
    </source>
</evidence>
<protein>
    <recommendedName>
        <fullName evidence="4">Copper chaperone PCu(A)C</fullName>
    </recommendedName>
</protein>
<evidence type="ECO:0000256" key="1">
    <source>
        <dbReference type="SAM" id="MobiDB-lite"/>
    </source>
</evidence>
<dbReference type="SUPFAM" id="SSF110087">
    <property type="entry name" value="DR1885-like metal-binding protein"/>
    <property type="match status" value="1"/>
</dbReference>
<dbReference type="InterPro" id="IPR058248">
    <property type="entry name" value="Lxx211020-like"/>
</dbReference>
<dbReference type="Pfam" id="PF04314">
    <property type="entry name" value="PCuAC"/>
    <property type="match status" value="1"/>
</dbReference>
<dbReference type="InterPro" id="IPR007410">
    <property type="entry name" value="LpqE-like"/>
</dbReference>
<dbReference type="PANTHER" id="PTHR36302:SF1">
    <property type="entry name" value="COPPER CHAPERONE PCU(A)C"/>
    <property type="match status" value="1"/>
</dbReference>
<sequence>MIRFMLNRVLRHTEDRIGFLTLAAALALFAMQPVAAHEFKLGELEIGHPWARMTPTGAKVGGGYLTVENDGKEADRLVAATAEVAERVEIHEMSVKDGVMNMRMLADGLEIPAGGEVKLAPGGYHLMMMGLKQPLKQGESFKGTLTFAKAGTVNVEFKVEGMGGPQGAQPAGHDGHSGHATPAN</sequence>
<dbReference type="Gene3D" id="2.60.40.1890">
    <property type="entry name" value="PCu(A)C copper chaperone"/>
    <property type="match status" value="1"/>
</dbReference>
<dbReference type="InterPro" id="IPR036182">
    <property type="entry name" value="PCuAC_sf"/>
</dbReference>
<accession>A0A5S9P227</accession>
<dbReference type="Proteomes" id="UP000433050">
    <property type="component" value="Unassembled WGS sequence"/>
</dbReference>
<evidence type="ECO:0008006" key="4">
    <source>
        <dbReference type="Google" id="ProtNLM"/>
    </source>
</evidence>
<dbReference type="AlphaFoldDB" id="A0A5S9P227"/>
<reference evidence="2 3" key="1">
    <citation type="submission" date="2019-12" db="EMBL/GenBank/DDBJ databases">
        <authorList>
            <person name="Reyes-Prieto M."/>
        </authorList>
    </citation>
    <scope>NUCLEOTIDE SEQUENCE [LARGE SCALE GENOMIC DNA]</scope>
    <source>
        <strain evidence="2">HF14-78462</strain>
    </source>
</reference>
<keyword evidence="3" id="KW-1185">Reference proteome</keyword>
<organism evidence="2 3">
    <name type="scientific">Starkeya nomas</name>
    <dbReference type="NCBI Taxonomy" id="2666134"/>
    <lineage>
        <taxon>Bacteria</taxon>
        <taxon>Pseudomonadati</taxon>
        <taxon>Pseudomonadota</taxon>
        <taxon>Alphaproteobacteria</taxon>
        <taxon>Hyphomicrobiales</taxon>
        <taxon>Xanthobacteraceae</taxon>
        <taxon>Starkeya</taxon>
    </lineage>
</organism>
<proteinExistence type="predicted"/>
<name>A0A5S9P227_9HYPH</name>
<dbReference type="RefSeq" id="WP_159598823.1">
    <property type="nucleotide sequence ID" value="NZ_CACSAS010000001.1"/>
</dbReference>
<feature type="region of interest" description="Disordered" evidence="1">
    <location>
        <begin position="161"/>
        <end position="184"/>
    </location>
</feature>
<evidence type="ECO:0000313" key="2">
    <source>
        <dbReference type="EMBL" id="CAA0097223.1"/>
    </source>
</evidence>
<gene>
    <name evidence="2" type="ORF">STARVERO_02106</name>
</gene>
<dbReference type="EMBL" id="CACSAS010000001">
    <property type="protein sequence ID" value="CAA0097223.1"/>
    <property type="molecule type" value="Genomic_DNA"/>
</dbReference>